<protein>
    <submittedName>
        <fullName evidence="1">Uncharacterized protein</fullName>
    </submittedName>
</protein>
<feature type="non-terminal residue" evidence="1">
    <location>
        <position position="251"/>
    </location>
</feature>
<name>A0ABP0KHG3_9DINO</name>
<sequence>MTLQAQTQPDAKTLSDLTAEGAPLAAGALPDLQTVGADGSKGVWTAMGSTLSISLQAVEYGGELTKQLLDESKKMEKLFTNYTDLVKRKVTDDSKYDSAADQAAAKSLLAGLNKKAPKKKAAKKEKVVTNSTELEDVWVPAILPHELLHALAKSGLESQCLAGEAVVQRKICGITVSSFPNGKTIQLSVVTSRGTTRKETVQKDVYRLVSKLLAWSLKHAAAGRFPMTGFANEEFDPKTLRGALKGQVLAQ</sequence>
<comment type="caution">
    <text evidence="1">The sequence shown here is derived from an EMBL/GenBank/DDBJ whole genome shotgun (WGS) entry which is preliminary data.</text>
</comment>
<dbReference type="Proteomes" id="UP001642464">
    <property type="component" value="Unassembled WGS sequence"/>
</dbReference>
<dbReference type="EMBL" id="CAXAMM010011426">
    <property type="protein sequence ID" value="CAK9026072.1"/>
    <property type="molecule type" value="Genomic_DNA"/>
</dbReference>
<accession>A0ABP0KHG3</accession>
<evidence type="ECO:0000313" key="1">
    <source>
        <dbReference type="EMBL" id="CAK9026072.1"/>
    </source>
</evidence>
<keyword evidence="2" id="KW-1185">Reference proteome</keyword>
<evidence type="ECO:0000313" key="2">
    <source>
        <dbReference type="Proteomes" id="UP001642464"/>
    </source>
</evidence>
<organism evidence="1 2">
    <name type="scientific">Durusdinium trenchii</name>
    <dbReference type="NCBI Taxonomy" id="1381693"/>
    <lineage>
        <taxon>Eukaryota</taxon>
        <taxon>Sar</taxon>
        <taxon>Alveolata</taxon>
        <taxon>Dinophyceae</taxon>
        <taxon>Suessiales</taxon>
        <taxon>Symbiodiniaceae</taxon>
        <taxon>Durusdinium</taxon>
    </lineage>
</organism>
<gene>
    <name evidence="1" type="ORF">SCF082_LOCUS17341</name>
</gene>
<proteinExistence type="predicted"/>
<reference evidence="1 2" key="1">
    <citation type="submission" date="2024-02" db="EMBL/GenBank/DDBJ databases">
        <authorList>
            <person name="Chen Y."/>
            <person name="Shah S."/>
            <person name="Dougan E. K."/>
            <person name="Thang M."/>
            <person name="Chan C."/>
        </authorList>
    </citation>
    <scope>NUCLEOTIDE SEQUENCE [LARGE SCALE GENOMIC DNA]</scope>
</reference>